<dbReference type="STRING" id="33114.A0A2G2VYN2"/>
<reference evidence="2 3" key="1">
    <citation type="journal article" date="2017" name="Genome Biol.">
        <title>New reference genome sequences of hot pepper reveal the massive evolution of plant disease-resistance genes by retroduplication.</title>
        <authorList>
            <person name="Kim S."/>
            <person name="Park J."/>
            <person name="Yeom S.I."/>
            <person name="Kim Y.M."/>
            <person name="Seo E."/>
            <person name="Kim K.T."/>
            <person name="Kim M.S."/>
            <person name="Lee J.M."/>
            <person name="Cheong K."/>
            <person name="Shin H.S."/>
            <person name="Kim S.B."/>
            <person name="Han K."/>
            <person name="Lee J."/>
            <person name="Park M."/>
            <person name="Lee H.A."/>
            <person name="Lee H.Y."/>
            <person name="Lee Y."/>
            <person name="Oh S."/>
            <person name="Lee J.H."/>
            <person name="Choi E."/>
            <person name="Choi E."/>
            <person name="Lee S.E."/>
            <person name="Jeon J."/>
            <person name="Kim H."/>
            <person name="Choi G."/>
            <person name="Song H."/>
            <person name="Lee J."/>
            <person name="Lee S.C."/>
            <person name="Kwon J.K."/>
            <person name="Lee H.Y."/>
            <person name="Koo N."/>
            <person name="Hong Y."/>
            <person name="Kim R.W."/>
            <person name="Kang W.H."/>
            <person name="Huh J.H."/>
            <person name="Kang B.C."/>
            <person name="Yang T.J."/>
            <person name="Lee Y.H."/>
            <person name="Bennetzen J.L."/>
            <person name="Choi D."/>
        </authorList>
    </citation>
    <scope>NUCLEOTIDE SEQUENCE [LARGE SCALE GENOMIC DNA]</scope>
    <source>
        <strain evidence="3">cv. PBC81</strain>
    </source>
</reference>
<dbReference type="OrthoDB" id="1304813at2759"/>
<dbReference type="Proteomes" id="UP000224567">
    <property type="component" value="Unassembled WGS sequence"/>
</dbReference>
<evidence type="ECO:0000313" key="3">
    <source>
        <dbReference type="Proteomes" id="UP000224567"/>
    </source>
</evidence>
<feature type="coiled-coil region" evidence="1">
    <location>
        <begin position="186"/>
        <end position="251"/>
    </location>
</feature>
<protein>
    <submittedName>
        <fullName evidence="2">Uncharacterized protein</fullName>
    </submittedName>
</protein>
<name>A0A2G2VYN2_CAPBA</name>
<accession>A0A2G2VYN2</accession>
<organism evidence="2 3">
    <name type="scientific">Capsicum baccatum</name>
    <name type="common">Peruvian pepper</name>
    <dbReference type="NCBI Taxonomy" id="33114"/>
    <lineage>
        <taxon>Eukaryota</taxon>
        <taxon>Viridiplantae</taxon>
        <taxon>Streptophyta</taxon>
        <taxon>Embryophyta</taxon>
        <taxon>Tracheophyta</taxon>
        <taxon>Spermatophyta</taxon>
        <taxon>Magnoliopsida</taxon>
        <taxon>eudicotyledons</taxon>
        <taxon>Gunneridae</taxon>
        <taxon>Pentapetalae</taxon>
        <taxon>asterids</taxon>
        <taxon>lamiids</taxon>
        <taxon>Solanales</taxon>
        <taxon>Solanaceae</taxon>
        <taxon>Solanoideae</taxon>
        <taxon>Capsiceae</taxon>
        <taxon>Capsicum</taxon>
    </lineage>
</organism>
<gene>
    <name evidence="2" type="ORF">CQW23_21663</name>
</gene>
<proteinExistence type="predicted"/>
<keyword evidence="3" id="KW-1185">Reference proteome</keyword>
<comment type="caution">
    <text evidence="2">The sequence shown here is derived from an EMBL/GenBank/DDBJ whole genome shotgun (WGS) entry which is preliminary data.</text>
</comment>
<dbReference type="AlphaFoldDB" id="A0A2G2VYN2"/>
<keyword evidence="1" id="KW-0175">Coiled coil</keyword>
<dbReference type="EMBL" id="MLFT02000009">
    <property type="protein sequence ID" value="PHT38090.1"/>
    <property type="molecule type" value="Genomic_DNA"/>
</dbReference>
<evidence type="ECO:0000313" key="2">
    <source>
        <dbReference type="EMBL" id="PHT38090.1"/>
    </source>
</evidence>
<reference evidence="3" key="2">
    <citation type="journal article" date="2017" name="J. Anim. Genet.">
        <title>Multiple reference genome sequences of hot pepper reveal the massive evolution of plant disease resistance genes by retroduplication.</title>
        <authorList>
            <person name="Kim S."/>
            <person name="Park J."/>
            <person name="Yeom S.-I."/>
            <person name="Kim Y.-M."/>
            <person name="Seo E."/>
            <person name="Kim K.-T."/>
            <person name="Kim M.-S."/>
            <person name="Lee J.M."/>
            <person name="Cheong K."/>
            <person name="Shin H.-S."/>
            <person name="Kim S.-B."/>
            <person name="Han K."/>
            <person name="Lee J."/>
            <person name="Park M."/>
            <person name="Lee H.-A."/>
            <person name="Lee H.-Y."/>
            <person name="Lee Y."/>
            <person name="Oh S."/>
            <person name="Lee J.H."/>
            <person name="Choi E."/>
            <person name="Choi E."/>
            <person name="Lee S.E."/>
            <person name="Jeon J."/>
            <person name="Kim H."/>
            <person name="Choi G."/>
            <person name="Song H."/>
            <person name="Lee J."/>
            <person name="Lee S.-C."/>
            <person name="Kwon J.-K."/>
            <person name="Lee H.-Y."/>
            <person name="Koo N."/>
            <person name="Hong Y."/>
            <person name="Kim R.W."/>
            <person name="Kang W.-H."/>
            <person name="Huh J.H."/>
            <person name="Kang B.-C."/>
            <person name="Yang T.-J."/>
            <person name="Lee Y.-H."/>
            <person name="Bennetzen J.L."/>
            <person name="Choi D."/>
        </authorList>
    </citation>
    <scope>NUCLEOTIDE SEQUENCE [LARGE SCALE GENOMIC DNA]</scope>
    <source>
        <strain evidence="3">cv. PBC81</strain>
    </source>
</reference>
<evidence type="ECO:0000256" key="1">
    <source>
        <dbReference type="SAM" id="Coils"/>
    </source>
</evidence>
<sequence>MGKATFPPNNTNLNTVSSSNYKVWWEKPKDVNILDAHHSGRPQASGKFVAGPDSIKARSASKFEVEVTSFPIVKAKASADLDFHKQPAISMSVFDGRKVISKLKREFCMKAWSSIRIKLESLTADCASSLVDEIATSYDQERSTLIDKAEEIEMSESYIKAKEHLEIVMKEKDEKYKELSVACQYLEKARKKVKKLKDFRDAAKKEAKEIESKVSTVEEEFTKYAEIFLAAQNASNDVKQKKQVLEDSLQDLLNYKLCLD</sequence>